<dbReference type="Proteomes" id="UP000230750">
    <property type="component" value="Unassembled WGS sequence"/>
</dbReference>
<dbReference type="InterPro" id="IPR043502">
    <property type="entry name" value="DNA/RNA_pol_sf"/>
</dbReference>
<dbReference type="PROSITE" id="PS50878">
    <property type="entry name" value="RT_POL"/>
    <property type="match status" value="1"/>
</dbReference>
<dbReference type="EMBL" id="MRZV01000114">
    <property type="protein sequence ID" value="PIK58376.1"/>
    <property type="molecule type" value="Genomic_DNA"/>
</dbReference>
<dbReference type="CDD" id="cd01650">
    <property type="entry name" value="RT_nLTR_like"/>
    <property type="match status" value="1"/>
</dbReference>
<organism evidence="2 3">
    <name type="scientific">Stichopus japonicus</name>
    <name type="common">Sea cucumber</name>
    <dbReference type="NCBI Taxonomy" id="307972"/>
    <lineage>
        <taxon>Eukaryota</taxon>
        <taxon>Metazoa</taxon>
        <taxon>Echinodermata</taxon>
        <taxon>Eleutherozoa</taxon>
        <taxon>Echinozoa</taxon>
        <taxon>Holothuroidea</taxon>
        <taxon>Aspidochirotacea</taxon>
        <taxon>Aspidochirotida</taxon>
        <taxon>Stichopodidae</taxon>
        <taxon>Apostichopus</taxon>
    </lineage>
</organism>
<dbReference type="AlphaFoldDB" id="A0A2G8LDL3"/>
<reference evidence="2 3" key="1">
    <citation type="journal article" date="2017" name="PLoS Biol.">
        <title>The sea cucumber genome provides insights into morphological evolution and visceral regeneration.</title>
        <authorList>
            <person name="Zhang X."/>
            <person name="Sun L."/>
            <person name="Yuan J."/>
            <person name="Sun Y."/>
            <person name="Gao Y."/>
            <person name="Zhang L."/>
            <person name="Li S."/>
            <person name="Dai H."/>
            <person name="Hamel J.F."/>
            <person name="Liu C."/>
            <person name="Yu Y."/>
            <person name="Liu S."/>
            <person name="Lin W."/>
            <person name="Guo K."/>
            <person name="Jin S."/>
            <person name="Xu P."/>
            <person name="Storey K.B."/>
            <person name="Huan P."/>
            <person name="Zhang T."/>
            <person name="Zhou Y."/>
            <person name="Zhang J."/>
            <person name="Lin C."/>
            <person name="Li X."/>
            <person name="Xing L."/>
            <person name="Huo D."/>
            <person name="Sun M."/>
            <person name="Wang L."/>
            <person name="Mercier A."/>
            <person name="Li F."/>
            <person name="Yang H."/>
            <person name="Xiang J."/>
        </authorList>
    </citation>
    <scope>NUCLEOTIDE SEQUENCE [LARGE SCALE GENOMIC DNA]</scope>
    <source>
        <strain evidence="2">Shaxun</strain>
        <tissue evidence="2">Muscle</tissue>
    </source>
</reference>
<sequence>SKKLFSVVSNLLGRKATPTLPPDKDSKDLVHEFSTFFIDKITRIRASIVSEGKSKSFSLTVQKPPSCALDMWEPATEDELKRIIMASPSKSCGLDPLPTNLLKQCVTPLLPVISTIVNNSLITGDVPSAFKLAHVTPLIKKPSLDPTVLSNYRPVSNLPFVSKILEKVVSSRLTSYLEHNGLQETHQSAYRKHHSTETALVRIQNDVMVALGGQKACLMVLLDLSAAFDTVDHRQLLSTLSDLGVKSSALKWMTSYLSDRQQIVCLGKDSSDPQTLECGVPQGSVLGPVLFTVYTSSLGQLLRSQDMDYHFYADDSSLYLMFHPNDISITVHRLEKCITSVRQWMSHKCLKMNDSKTEVLLISSKHLARKIECPSIIIGDHQVEPSDMAKSIGVIMDKHASMEDHITSVCRSAQYHLYNIGRIRKYLTREATEQLIHAFITSKLDYCNALFCGLPVKQIKRLQRLQNIAARIVTLTRTSNHITPILHELHWLPVSQRIRFKVLLLVFKCQNNMAPPYLQDLIRLYQPTRALRSAGHSRLEVPITKTNSYGNRAFCVAGPRLWNELPAELKTVPTLTTFKSKL</sequence>
<dbReference type="STRING" id="307972.A0A2G8LDL3"/>
<evidence type="ECO:0000313" key="3">
    <source>
        <dbReference type="Proteomes" id="UP000230750"/>
    </source>
</evidence>
<proteinExistence type="predicted"/>
<comment type="caution">
    <text evidence="2">The sequence shown here is derived from an EMBL/GenBank/DDBJ whole genome shotgun (WGS) entry which is preliminary data.</text>
</comment>
<name>A0A2G8LDL3_STIJA</name>
<gene>
    <name evidence="2" type="ORF">BSL78_04693</name>
</gene>
<evidence type="ECO:0000313" key="2">
    <source>
        <dbReference type="EMBL" id="PIK58376.1"/>
    </source>
</evidence>
<dbReference type="OrthoDB" id="10066052at2759"/>
<dbReference type="SUPFAM" id="SSF56672">
    <property type="entry name" value="DNA/RNA polymerases"/>
    <property type="match status" value="1"/>
</dbReference>
<accession>A0A2G8LDL3</accession>
<protein>
    <recommendedName>
        <fullName evidence="1">Reverse transcriptase domain-containing protein</fullName>
    </recommendedName>
</protein>
<keyword evidence="3" id="KW-1185">Reference proteome</keyword>
<feature type="non-terminal residue" evidence="2">
    <location>
        <position position="582"/>
    </location>
</feature>
<dbReference type="PANTHER" id="PTHR33332">
    <property type="entry name" value="REVERSE TRANSCRIPTASE DOMAIN-CONTAINING PROTEIN"/>
    <property type="match status" value="1"/>
</dbReference>
<feature type="non-terminal residue" evidence="2">
    <location>
        <position position="1"/>
    </location>
</feature>
<feature type="domain" description="Reverse transcriptase" evidence="1">
    <location>
        <begin position="119"/>
        <end position="396"/>
    </location>
</feature>
<dbReference type="InterPro" id="IPR000477">
    <property type="entry name" value="RT_dom"/>
</dbReference>
<evidence type="ECO:0000259" key="1">
    <source>
        <dbReference type="PROSITE" id="PS50878"/>
    </source>
</evidence>
<dbReference type="Pfam" id="PF00078">
    <property type="entry name" value="RVT_1"/>
    <property type="match status" value="1"/>
</dbReference>